<evidence type="ECO:0000313" key="5">
    <source>
        <dbReference type="Proteomes" id="UP000017127"/>
    </source>
</evidence>
<feature type="binding site" evidence="1">
    <location>
        <position position="73"/>
    </location>
    <ligand>
        <name>Mg(2+)</name>
        <dbReference type="ChEBI" id="CHEBI:18420"/>
        <label>2</label>
    </ligand>
</feature>
<organism evidence="4 5">
    <name type="scientific">Lyngbya aestuarii BL J</name>
    <dbReference type="NCBI Taxonomy" id="1348334"/>
    <lineage>
        <taxon>Bacteria</taxon>
        <taxon>Bacillati</taxon>
        <taxon>Cyanobacteriota</taxon>
        <taxon>Cyanophyceae</taxon>
        <taxon>Oscillatoriophycideae</taxon>
        <taxon>Oscillatoriales</taxon>
        <taxon>Microcoleaceae</taxon>
        <taxon>Lyngbya</taxon>
    </lineage>
</organism>
<dbReference type="RefSeq" id="WP_023068113.1">
    <property type="nucleotide sequence ID" value="NZ_AUZM01000052.1"/>
</dbReference>
<dbReference type="OrthoDB" id="9802811at2"/>
<feature type="binding site" evidence="1">
    <location>
        <position position="222"/>
    </location>
    <ligand>
        <name>Mg(2+)</name>
        <dbReference type="ChEBI" id="CHEBI:18420"/>
        <label>5</label>
    </ligand>
</feature>
<dbReference type="PIRSF" id="PIRSF005303">
    <property type="entry name" value="Thiam_monoph_kin"/>
    <property type="match status" value="1"/>
</dbReference>
<dbReference type="HAMAP" id="MF_02128">
    <property type="entry name" value="TMP_kinase"/>
    <property type="match status" value="1"/>
</dbReference>
<dbReference type="InterPro" id="IPR010918">
    <property type="entry name" value="PurM-like_C_dom"/>
</dbReference>
<dbReference type="GO" id="GO:0000287">
    <property type="term" value="F:magnesium ion binding"/>
    <property type="evidence" value="ECO:0007669"/>
    <property type="project" value="UniProtKB-UniRule"/>
</dbReference>
<feature type="binding site" evidence="1">
    <location>
        <position position="221"/>
    </location>
    <ligand>
        <name>ATP</name>
        <dbReference type="ChEBI" id="CHEBI:30616"/>
    </ligand>
</feature>
<dbReference type="EMBL" id="AUZM01000052">
    <property type="protein sequence ID" value="ERT05636.1"/>
    <property type="molecule type" value="Genomic_DNA"/>
</dbReference>
<dbReference type="SUPFAM" id="SSF56042">
    <property type="entry name" value="PurM C-terminal domain-like"/>
    <property type="match status" value="1"/>
</dbReference>
<evidence type="ECO:0000259" key="3">
    <source>
        <dbReference type="Pfam" id="PF02769"/>
    </source>
</evidence>
<feature type="binding site" evidence="1">
    <location>
        <position position="44"/>
    </location>
    <ligand>
        <name>Mg(2+)</name>
        <dbReference type="ChEBI" id="CHEBI:18420"/>
        <label>1</label>
    </ligand>
</feature>
<dbReference type="EC" id="2.7.4.16" evidence="1"/>
<feature type="binding site" evidence="1">
    <location>
        <begin position="120"/>
        <end position="121"/>
    </location>
    <ligand>
        <name>ATP</name>
        <dbReference type="ChEBI" id="CHEBI:30616"/>
    </ligand>
</feature>
<dbReference type="GO" id="GO:0005524">
    <property type="term" value="F:ATP binding"/>
    <property type="evidence" value="ECO:0007669"/>
    <property type="project" value="UniProtKB-UniRule"/>
</dbReference>
<comment type="function">
    <text evidence="1">Catalyzes the ATP-dependent phosphorylation of thiamine-monophosphate (TMP) to form thiamine-pyrophosphate (TPP), the active form of vitamin B1.</text>
</comment>
<dbReference type="PATRIC" id="fig|1348334.3.peg.4274"/>
<feature type="binding site" evidence="1">
    <location>
        <position position="27"/>
    </location>
    <ligand>
        <name>Mg(2+)</name>
        <dbReference type="ChEBI" id="CHEBI:18420"/>
        <label>4</label>
    </ligand>
</feature>
<dbReference type="InterPro" id="IPR036676">
    <property type="entry name" value="PurM-like_C_sf"/>
</dbReference>
<dbReference type="Pfam" id="PF00586">
    <property type="entry name" value="AIRS"/>
    <property type="match status" value="1"/>
</dbReference>
<dbReference type="CDD" id="cd02194">
    <property type="entry name" value="ThiL"/>
    <property type="match status" value="1"/>
</dbReference>
<protein>
    <recommendedName>
        <fullName evidence="1">Thiamine-monophosphate kinase</fullName>
        <shortName evidence="1">TMP kinase</shortName>
        <shortName evidence="1">Thiamine-phosphate kinase</shortName>
        <ecNumber evidence="1">2.7.4.16</ecNumber>
    </recommendedName>
</protein>
<keyword evidence="1" id="KW-0479">Metal-binding</keyword>
<gene>
    <name evidence="1 4" type="primary">thiL</name>
    <name evidence="4" type="ORF">M595_4419</name>
</gene>
<comment type="miscellaneous">
    <text evidence="1">Reaction mechanism of ThiL seems to utilize a direct, inline transfer of the gamma-phosphate of ATP to TMP rather than a phosphorylated enzyme intermediate.</text>
</comment>
<sequence length="329" mass="35365">MKVQDIGEQGLLAIVKRFCPQEVVGDDAAILTPKSDQSLVITTDMLVDEVHFSDRTTTASDVGWRATAANLSDIAAMGAFPVGITVALGLTPETSVEWVEEFYQGISQCLEPFNTPIVGGDICQSRVRCVSITAFGQVNPQFAIRRNTAQAGNAIVVTGVHGDSRAGLEVLLKPEFGQSLSQMQRSSLIEAHQRPLPRLDAIAILQEILPDEIIVAGMDSSDGLADAVVQICQASQVGARIERHQIPLSEALQQLVSPSQALNWALYGGEDFQLVLCLPMPLAEQFVQKLGTGAAVVGITTTNPQILLVDQTQPQTETPLVLNKGFKHF</sequence>
<name>U7QGS7_9CYAN</name>
<comment type="caution">
    <text evidence="4">The sequence shown here is derived from an EMBL/GenBank/DDBJ whole genome shotgun (WGS) entry which is preliminary data.</text>
</comment>
<dbReference type="InterPro" id="IPR006283">
    <property type="entry name" value="ThiL-like"/>
</dbReference>
<keyword evidence="1" id="KW-0547">Nucleotide-binding</keyword>
<feature type="binding site" evidence="1">
    <location>
        <position position="73"/>
    </location>
    <ligand>
        <name>Mg(2+)</name>
        <dbReference type="ChEBI" id="CHEBI:18420"/>
        <label>4</label>
    </ligand>
</feature>
<evidence type="ECO:0000259" key="2">
    <source>
        <dbReference type="Pfam" id="PF00586"/>
    </source>
</evidence>
<dbReference type="PANTHER" id="PTHR30270:SF0">
    <property type="entry name" value="THIAMINE-MONOPHOSPHATE KINASE"/>
    <property type="match status" value="1"/>
</dbReference>
<evidence type="ECO:0000313" key="4">
    <source>
        <dbReference type="EMBL" id="ERT05636.1"/>
    </source>
</evidence>
<dbReference type="GO" id="GO:0009229">
    <property type="term" value="P:thiamine diphosphate biosynthetic process"/>
    <property type="evidence" value="ECO:0007669"/>
    <property type="project" value="UniProtKB-UniRule"/>
</dbReference>
<dbReference type="UniPathway" id="UPA00060">
    <property type="reaction ID" value="UER00142"/>
</dbReference>
<feature type="binding site" evidence="1">
    <location>
        <position position="146"/>
    </location>
    <ligand>
        <name>ATP</name>
        <dbReference type="ChEBI" id="CHEBI:30616"/>
    </ligand>
</feature>
<feature type="binding site" evidence="1">
    <location>
        <position position="27"/>
    </location>
    <ligand>
        <name>Mg(2+)</name>
        <dbReference type="ChEBI" id="CHEBI:18420"/>
        <label>3</label>
    </ligand>
</feature>
<keyword evidence="1" id="KW-0067">ATP-binding</keyword>
<keyword evidence="1" id="KW-0784">Thiamine biosynthesis</keyword>
<dbReference type="Pfam" id="PF02769">
    <property type="entry name" value="AIRS_C"/>
    <property type="match status" value="1"/>
</dbReference>
<dbReference type="Gene3D" id="3.90.650.10">
    <property type="entry name" value="PurM-like C-terminal domain"/>
    <property type="match status" value="1"/>
</dbReference>
<dbReference type="InterPro" id="IPR016188">
    <property type="entry name" value="PurM-like_N"/>
</dbReference>
<keyword evidence="5" id="KW-1185">Reference proteome</keyword>
<dbReference type="Proteomes" id="UP000017127">
    <property type="component" value="Unassembled WGS sequence"/>
</dbReference>
<dbReference type="SUPFAM" id="SSF55326">
    <property type="entry name" value="PurM N-terminal domain-like"/>
    <property type="match status" value="1"/>
</dbReference>
<evidence type="ECO:0000256" key="1">
    <source>
        <dbReference type="HAMAP-Rule" id="MF_02128"/>
    </source>
</evidence>
<accession>U7QGS7</accession>
<feature type="binding site" evidence="1">
    <location>
        <position position="44"/>
    </location>
    <ligand>
        <name>Mg(2+)</name>
        <dbReference type="ChEBI" id="CHEBI:18420"/>
        <label>2</label>
    </ligand>
</feature>
<comment type="pathway">
    <text evidence="1">Cofactor biosynthesis; thiamine diphosphate biosynthesis; thiamine diphosphate from thiamine phosphate: step 1/1.</text>
</comment>
<dbReference type="PANTHER" id="PTHR30270">
    <property type="entry name" value="THIAMINE-MONOPHOSPHATE KINASE"/>
    <property type="match status" value="1"/>
</dbReference>
<comment type="similarity">
    <text evidence="1">Belongs to the thiamine-monophosphate kinase family.</text>
</comment>
<keyword evidence="1 4" id="KW-0808">Transferase</keyword>
<feature type="binding site" evidence="1">
    <location>
        <position position="326"/>
    </location>
    <ligand>
        <name>substrate</name>
    </ligand>
</feature>
<feature type="binding site" evidence="1">
    <location>
        <position position="270"/>
    </location>
    <ligand>
        <name>substrate</name>
    </ligand>
</feature>
<dbReference type="InterPro" id="IPR036921">
    <property type="entry name" value="PurM-like_N_sf"/>
</dbReference>
<dbReference type="Gene3D" id="3.30.1330.10">
    <property type="entry name" value="PurM-like, N-terminal domain"/>
    <property type="match status" value="1"/>
</dbReference>
<keyword evidence="1 4" id="KW-0418">Kinase</keyword>
<feature type="domain" description="PurM-like N-terminal" evidence="2">
    <location>
        <begin position="25"/>
        <end position="138"/>
    </location>
</feature>
<comment type="catalytic activity">
    <reaction evidence="1">
        <text>thiamine phosphate + ATP = thiamine diphosphate + ADP</text>
        <dbReference type="Rhea" id="RHEA:15913"/>
        <dbReference type="ChEBI" id="CHEBI:30616"/>
        <dbReference type="ChEBI" id="CHEBI:37575"/>
        <dbReference type="ChEBI" id="CHEBI:58937"/>
        <dbReference type="ChEBI" id="CHEBI:456216"/>
        <dbReference type="EC" id="2.7.4.16"/>
    </reaction>
</comment>
<proteinExistence type="inferred from homology"/>
<reference evidence="4 5" key="1">
    <citation type="journal article" date="2013" name="Front. Microbiol.">
        <title>Comparative genomic analyses of the cyanobacterium, Lyngbya aestuarii BL J, a powerful hydrogen producer.</title>
        <authorList>
            <person name="Kothari A."/>
            <person name="Vaughn M."/>
            <person name="Garcia-Pichel F."/>
        </authorList>
    </citation>
    <scope>NUCLEOTIDE SEQUENCE [LARGE SCALE GENOMIC DNA]</scope>
    <source>
        <strain evidence="4 5">BL J</strain>
    </source>
</reference>
<keyword evidence="1" id="KW-0460">Magnesium</keyword>
<feature type="binding site" evidence="1">
    <location>
        <position position="73"/>
    </location>
    <ligand>
        <name>Mg(2+)</name>
        <dbReference type="ChEBI" id="CHEBI:18420"/>
        <label>3</label>
    </ligand>
</feature>
<feature type="binding site" evidence="1">
    <location>
        <position position="219"/>
    </location>
    <ligand>
        <name>Mg(2+)</name>
        <dbReference type="ChEBI" id="CHEBI:18420"/>
        <label>3</label>
    </ligand>
</feature>
<dbReference type="GO" id="GO:0009030">
    <property type="term" value="F:thiamine-phosphate kinase activity"/>
    <property type="evidence" value="ECO:0007669"/>
    <property type="project" value="UniProtKB-UniRule"/>
</dbReference>
<dbReference type="AlphaFoldDB" id="U7QGS7"/>
<feature type="domain" description="PurM-like C-terminal" evidence="3">
    <location>
        <begin position="150"/>
        <end position="303"/>
    </location>
</feature>
<feature type="binding site" evidence="1">
    <location>
        <position position="103"/>
    </location>
    <ligand>
        <name>ATP</name>
        <dbReference type="ChEBI" id="CHEBI:30616"/>
    </ligand>
</feature>
<feature type="binding site" evidence="1">
    <location>
        <position position="121"/>
    </location>
    <ligand>
        <name>Mg(2+)</name>
        <dbReference type="ChEBI" id="CHEBI:18420"/>
        <label>1</label>
    </ligand>
</feature>
<dbReference type="NCBIfam" id="TIGR01379">
    <property type="entry name" value="thiL"/>
    <property type="match status" value="1"/>
</dbReference>
<feature type="binding site" evidence="1">
    <location>
        <position position="42"/>
    </location>
    <ligand>
        <name>Mg(2+)</name>
        <dbReference type="ChEBI" id="CHEBI:18420"/>
        <label>4</label>
    </ligand>
</feature>
<feature type="binding site" evidence="1">
    <location>
        <position position="51"/>
    </location>
    <ligand>
        <name>substrate</name>
    </ligand>
</feature>
<feature type="binding site" evidence="1">
    <location>
        <position position="43"/>
    </location>
    <ligand>
        <name>Mg(2+)</name>
        <dbReference type="ChEBI" id="CHEBI:18420"/>
        <label>1</label>
    </ligand>
</feature>
<dbReference type="GO" id="GO:0009228">
    <property type="term" value="P:thiamine biosynthetic process"/>
    <property type="evidence" value="ECO:0007669"/>
    <property type="project" value="UniProtKB-KW"/>
</dbReference>